<sequence>MLEAFKLMGAEDFEHYGRAFFACRDKKEALRDLKSDLPKKVEKSLRAVLEKS</sequence>
<dbReference type="EMBL" id="JBJUVG010000016">
    <property type="protein sequence ID" value="MFM9414413.1"/>
    <property type="molecule type" value="Genomic_DNA"/>
</dbReference>
<dbReference type="Proteomes" id="UP001631949">
    <property type="component" value="Unassembled WGS sequence"/>
</dbReference>
<gene>
    <name evidence="1" type="ORF">ACKQTC_08535</name>
</gene>
<evidence type="ECO:0000313" key="1">
    <source>
        <dbReference type="EMBL" id="MFM9414413.1"/>
    </source>
</evidence>
<evidence type="ECO:0000313" key="2">
    <source>
        <dbReference type="Proteomes" id="UP001631949"/>
    </source>
</evidence>
<reference evidence="1 2" key="1">
    <citation type="journal article" date="2016" name="Int. J. Syst. Evol. Microbiol.">
        <title>Peptococcus simiae sp. nov., isolated from rhesus macaque faeces and emended description of the genus Peptococcus.</title>
        <authorList>
            <person name="Shkoporov A.N."/>
            <person name="Efimov B.A."/>
            <person name="Kondova I."/>
            <person name="Ouwerling B."/>
            <person name="Chaplin A.V."/>
            <person name="Shcherbakova V.A."/>
            <person name="Langermans J.A.M."/>
        </authorList>
    </citation>
    <scope>NUCLEOTIDE SEQUENCE [LARGE SCALE GENOMIC DNA]</scope>
    <source>
        <strain evidence="1 2">M108</strain>
    </source>
</reference>
<dbReference type="RefSeq" id="WP_408978027.1">
    <property type="nucleotide sequence ID" value="NZ_JBJUVG010000016.1"/>
</dbReference>
<comment type="caution">
    <text evidence="1">The sequence shown here is derived from an EMBL/GenBank/DDBJ whole genome shotgun (WGS) entry which is preliminary data.</text>
</comment>
<keyword evidence="2" id="KW-1185">Reference proteome</keyword>
<organism evidence="1 2">
    <name type="scientific">Peptococcus simiae</name>
    <dbReference type="NCBI Taxonomy" id="1643805"/>
    <lineage>
        <taxon>Bacteria</taxon>
        <taxon>Bacillati</taxon>
        <taxon>Bacillota</taxon>
        <taxon>Clostridia</taxon>
        <taxon>Eubacteriales</taxon>
        <taxon>Peptococcaceae</taxon>
        <taxon>Peptococcus</taxon>
    </lineage>
</organism>
<protein>
    <submittedName>
        <fullName evidence="1">Uncharacterized protein</fullName>
    </submittedName>
</protein>
<proteinExistence type="predicted"/>
<accession>A0ABW9H0T3</accession>
<name>A0ABW9H0T3_9FIRM</name>